<dbReference type="PANTHER" id="PTHR33990">
    <property type="entry name" value="PROTEIN YJDN-RELATED"/>
    <property type="match status" value="1"/>
</dbReference>
<name>A0A7X0VYM3_9BACL</name>
<dbReference type="AlphaFoldDB" id="A0A7X0VYM3"/>
<proteinExistence type="predicted"/>
<comment type="caution">
    <text evidence="2">The sequence shown here is derived from an EMBL/GenBank/DDBJ whole genome shotgun (WGS) entry which is preliminary data.</text>
</comment>
<dbReference type="RefSeq" id="WP_185132803.1">
    <property type="nucleotide sequence ID" value="NZ_JACJVO010000042.1"/>
</dbReference>
<evidence type="ECO:0000313" key="2">
    <source>
        <dbReference type="EMBL" id="MBB6735156.1"/>
    </source>
</evidence>
<keyword evidence="3" id="KW-1185">Reference proteome</keyword>
<sequence>MAAQLTPYIESKDARAQAEFYMHALGGEVRFLMTHGQVPGVPEAMKDKVMHMAIGIAGENALFLSDEFVPTEGKGGRGSLTLSLTFPSEAAAREAYANLGEGGRDVYPFELQPWGGHYGEVEDKFGIYWKITKQ</sequence>
<evidence type="ECO:0000259" key="1">
    <source>
        <dbReference type="Pfam" id="PF00903"/>
    </source>
</evidence>
<feature type="domain" description="Glyoxalase/fosfomycin resistance/dioxygenase" evidence="1">
    <location>
        <begin position="12"/>
        <end position="130"/>
    </location>
</feature>
<reference evidence="2 3" key="1">
    <citation type="submission" date="2020-08" db="EMBL/GenBank/DDBJ databases">
        <title>Cohnella phylogeny.</title>
        <authorList>
            <person name="Dunlap C."/>
        </authorList>
    </citation>
    <scope>NUCLEOTIDE SEQUENCE [LARGE SCALE GENOMIC DNA]</scope>
    <source>
        <strain evidence="2 3">CBP 2801</strain>
    </source>
</reference>
<dbReference type="PANTHER" id="PTHR33990:SF1">
    <property type="entry name" value="PROTEIN YJDN"/>
    <property type="match status" value="1"/>
</dbReference>
<dbReference type="Pfam" id="PF00903">
    <property type="entry name" value="Glyoxalase"/>
    <property type="match status" value="1"/>
</dbReference>
<protein>
    <submittedName>
        <fullName evidence="2">VOC family protein</fullName>
    </submittedName>
</protein>
<dbReference type="Gene3D" id="3.10.180.10">
    <property type="entry name" value="2,3-Dihydroxybiphenyl 1,2-Dioxygenase, domain 1"/>
    <property type="match status" value="1"/>
</dbReference>
<accession>A0A7X0VYM3</accession>
<dbReference type="InterPro" id="IPR004360">
    <property type="entry name" value="Glyas_Fos-R_dOase_dom"/>
</dbReference>
<organism evidence="2 3">
    <name type="scientific">Cohnella zeiphila</name>
    <dbReference type="NCBI Taxonomy" id="2761120"/>
    <lineage>
        <taxon>Bacteria</taxon>
        <taxon>Bacillati</taxon>
        <taxon>Bacillota</taxon>
        <taxon>Bacilli</taxon>
        <taxon>Bacillales</taxon>
        <taxon>Paenibacillaceae</taxon>
        <taxon>Cohnella</taxon>
    </lineage>
</organism>
<evidence type="ECO:0000313" key="3">
    <source>
        <dbReference type="Proteomes" id="UP000564644"/>
    </source>
</evidence>
<dbReference type="EMBL" id="JACJVO010000042">
    <property type="protein sequence ID" value="MBB6735156.1"/>
    <property type="molecule type" value="Genomic_DNA"/>
</dbReference>
<dbReference type="Proteomes" id="UP000564644">
    <property type="component" value="Unassembled WGS sequence"/>
</dbReference>
<dbReference type="SUPFAM" id="SSF54593">
    <property type="entry name" value="Glyoxalase/Bleomycin resistance protein/Dihydroxybiphenyl dioxygenase"/>
    <property type="match status" value="1"/>
</dbReference>
<dbReference type="InterPro" id="IPR029068">
    <property type="entry name" value="Glyas_Bleomycin-R_OHBP_Dase"/>
</dbReference>
<gene>
    <name evidence="2" type="ORF">H7C18_30015</name>
</gene>